<dbReference type="Gene3D" id="3.10.120.10">
    <property type="entry name" value="Cytochrome b5-like heme/steroid binding domain"/>
    <property type="match status" value="1"/>
</dbReference>
<dbReference type="Pfam" id="PF00173">
    <property type="entry name" value="Cyt-b5"/>
    <property type="match status" value="1"/>
</dbReference>
<dbReference type="InterPro" id="IPR050668">
    <property type="entry name" value="Cytochrome_b5"/>
</dbReference>
<keyword evidence="1" id="KW-0349">Heme</keyword>
<dbReference type="GO" id="GO:0020037">
    <property type="term" value="F:heme binding"/>
    <property type="evidence" value="ECO:0007669"/>
    <property type="project" value="TreeGrafter"/>
</dbReference>
<dbReference type="PROSITE" id="PS50255">
    <property type="entry name" value="CYTOCHROME_B5_2"/>
    <property type="match status" value="1"/>
</dbReference>
<dbReference type="PANTHER" id="PTHR19359">
    <property type="entry name" value="CYTOCHROME B5"/>
    <property type="match status" value="1"/>
</dbReference>
<keyword evidence="3" id="KW-0408">Iron</keyword>
<evidence type="ECO:0000313" key="7">
    <source>
        <dbReference type="EMBL" id="CAD8444637.1"/>
    </source>
</evidence>
<dbReference type="SUPFAM" id="SSF55856">
    <property type="entry name" value="Cytochrome b5-like heme/steroid binding domain"/>
    <property type="match status" value="1"/>
</dbReference>
<protein>
    <recommendedName>
        <fullName evidence="6">Cytochrome b5 heme-binding domain-containing protein</fullName>
    </recommendedName>
</protein>
<dbReference type="EMBL" id="HBEN01010369">
    <property type="protein sequence ID" value="CAD8444637.1"/>
    <property type="molecule type" value="Transcribed_RNA"/>
</dbReference>
<sequence>MSAYDHAAVTRAERRRGAGPCDAERAYWPKYTLGEVAKHVSLKDGWIVIYERVFDITTFAITHPGFHNAGQVSTALAITRNLGKDCTEEFVSIHSGTAWAQLHDFQIGVLLRDGDLAPLGPVAPEDVDVVPPKPPGRRGTTLSDEAVENPHPVPRRNHRPTPRWLTKDRHFWSRYGGGVDANVLRYLDAQGYAQSAGGVEDVDDGGLRAGQIVSSTPDKKEDDGKKMRRSPSGKLLAALALGATMKAVRSFGDLAKHSF</sequence>
<keyword evidence="2" id="KW-0479">Metal-binding</keyword>
<accession>A0A7S0D5Y3</accession>
<proteinExistence type="inferred from homology"/>
<evidence type="ECO:0000256" key="3">
    <source>
        <dbReference type="ARBA" id="ARBA00023004"/>
    </source>
</evidence>
<evidence type="ECO:0000256" key="4">
    <source>
        <dbReference type="ARBA" id="ARBA00038168"/>
    </source>
</evidence>
<dbReference type="InterPro" id="IPR001199">
    <property type="entry name" value="Cyt_B5-like_heme/steroid-bd"/>
</dbReference>
<dbReference type="GO" id="GO:0046872">
    <property type="term" value="F:metal ion binding"/>
    <property type="evidence" value="ECO:0007669"/>
    <property type="project" value="UniProtKB-KW"/>
</dbReference>
<dbReference type="AlphaFoldDB" id="A0A7S0D5Y3"/>
<organism evidence="7">
    <name type="scientific">Micromonas pusilla</name>
    <name type="common">Picoplanktonic green alga</name>
    <name type="synonym">Chromulina pusilla</name>
    <dbReference type="NCBI Taxonomy" id="38833"/>
    <lineage>
        <taxon>Eukaryota</taxon>
        <taxon>Viridiplantae</taxon>
        <taxon>Chlorophyta</taxon>
        <taxon>Mamiellophyceae</taxon>
        <taxon>Mamiellales</taxon>
        <taxon>Mamiellaceae</taxon>
        <taxon>Micromonas</taxon>
    </lineage>
</organism>
<feature type="region of interest" description="Disordered" evidence="5">
    <location>
        <begin position="122"/>
        <end position="162"/>
    </location>
</feature>
<evidence type="ECO:0000259" key="6">
    <source>
        <dbReference type="PROSITE" id="PS50255"/>
    </source>
</evidence>
<dbReference type="SMART" id="SM01117">
    <property type="entry name" value="Cyt-b5"/>
    <property type="match status" value="1"/>
</dbReference>
<evidence type="ECO:0000256" key="2">
    <source>
        <dbReference type="ARBA" id="ARBA00022723"/>
    </source>
</evidence>
<evidence type="ECO:0000256" key="1">
    <source>
        <dbReference type="ARBA" id="ARBA00022617"/>
    </source>
</evidence>
<dbReference type="InterPro" id="IPR036400">
    <property type="entry name" value="Cyt_B5-like_heme/steroid_sf"/>
</dbReference>
<reference evidence="7" key="1">
    <citation type="submission" date="2021-01" db="EMBL/GenBank/DDBJ databases">
        <authorList>
            <person name="Corre E."/>
            <person name="Pelletier E."/>
            <person name="Niang G."/>
            <person name="Scheremetjew M."/>
            <person name="Finn R."/>
            <person name="Kale V."/>
            <person name="Holt S."/>
            <person name="Cochrane G."/>
            <person name="Meng A."/>
            <person name="Brown T."/>
            <person name="Cohen L."/>
        </authorList>
    </citation>
    <scope>NUCLEOTIDE SEQUENCE</scope>
    <source>
        <strain evidence="7">CCAC1681</strain>
    </source>
</reference>
<feature type="domain" description="Cytochrome b5 heme-binding" evidence="6">
    <location>
        <begin position="28"/>
        <end position="111"/>
    </location>
</feature>
<comment type="similarity">
    <text evidence="4">Belongs to the cytochrome b5 family.</text>
</comment>
<name>A0A7S0D5Y3_MICPS</name>
<dbReference type="GO" id="GO:0016020">
    <property type="term" value="C:membrane"/>
    <property type="evidence" value="ECO:0007669"/>
    <property type="project" value="TreeGrafter"/>
</dbReference>
<evidence type="ECO:0000256" key="5">
    <source>
        <dbReference type="SAM" id="MobiDB-lite"/>
    </source>
</evidence>
<gene>
    <name evidence="7" type="ORF">MSP1401_LOCUS8556</name>
</gene>
<feature type="region of interest" description="Disordered" evidence="5">
    <location>
        <begin position="203"/>
        <end position="231"/>
    </location>
</feature>